<keyword evidence="2" id="KW-0732">Signal</keyword>
<keyword evidence="4" id="KW-1185">Reference proteome</keyword>
<dbReference type="RefSeq" id="WP_189117496.1">
    <property type="nucleotide sequence ID" value="NZ_BMRK01000003.1"/>
</dbReference>
<sequence length="231" mass="23999">MSTPRIRLRTVLAATAAAGLLGLTGCGSDLAPVSGSASATPSPAAPSSEAPAEESSATPTPVPTPVPAEVPASDTDATPTPKLDWGGPLAPGAFGDIEAKGNVRALVKRGWVTRDTAREKVCEGTYWKWVDQVGDGVDLTYDPQGEIASFGMSKPVLKTAEGLTIGSTLRDLQDSYEAGSLRTNDYGQPVFVARDVNSWIGFLLTGRSGDAKVDFIEVTNGHEPGLLRDGC</sequence>
<dbReference type="Proteomes" id="UP001142292">
    <property type="component" value="Unassembled WGS sequence"/>
</dbReference>
<organism evidence="3 4">
    <name type="scientific">Nocardioides luteus</name>
    <dbReference type="NCBI Taxonomy" id="1844"/>
    <lineage>
        <taxon>Bacteria</taxon>
        <taxon>Bacillati</taxon>
        <taxon>Actinomycetota</taxon>
        <taxon>Actinomycetes</taxon>
        <taxon>Propionibacteriales</taxon>
        <taxon>Nocardioidaceae</taxon>
        <taxon>Nocardioides</taxon>
    </lineage>
</organism>
<evidence type="ECO:0000313" key="3">
    <source>
        <dbReference type="EMBL" id="GLJ69014.1"/>
    </source>
</evidence>
<evidence type="ECO:0000256" key="1">
    <source>
        <dbReference type="SAM" id="MobiDB-lite"/>
    </source>
</evidence>
<protein>
    <recommendedName>
        <fullName evidence="5">Lipoprotein</fullName>
    </recommendedName>
</protein>
<reference evidence="3" key="1">
    <citation type="journal article" date="2014" name="Int. J. Syst. Evol. Microbiol.">
        <title>Complete genome of a new Firmicutes species belonging to the dominant human colonic microbiota ('Ruminococcus bicirculans') reveals two chromosomes and a selective capacity to utilize plant glucans.</title>
        <authorList>
            <consortium name="NISC Comparative Sequencing Program"/>
            <person name="Wegmann U."/>
            <person name="Louis P."/>
            <person name="Goesmann A."/>
            <person name="Henrissat B."/>
            <person name="Duncan S.H."/>
            <person name="Flint H.J."/>
        </authorList>
    </citation>
    <scope>NUCLEOTIDE SEQUENCE</scope>
    <source>
        <strain evidence="3">VKM Ac-1246</strain>
    </source>
</reference>
<dbReference type="InterPro" id="IPR006311">
    <property type="entry name" value="TAT_signal"/>
</dbReference>
<dbReference type="EMBL" id="BSEL01000005">
    <property type="protein sequence ID" value="GLJ69014.1"/>
    <property type="molecule type" value="Genomic_DNA"/>
</dbReference>
<feature type="signal peptide" evidence="2">
    <location>
        <begin position="1"/>
        <end position="31"/>
    </location>
</feature>
<reference evidence="3" key="2">
    <citation type="submission" date="2023-01" db="EMBL/GenBank/DDBJ databases">
        <authorList>
            <person name="Sun Q."/>
            <person name="Evtushenko L."/>
        </authorList>
    </citation>
    <scope>NUCLEOTIDE SEQUENCE</scope>
    <source>
        <strain evidence="3">VKM Ac-1246</strain>
    </source>
</reference>
<name>A0ABQ5SZY3_9ACTN</name>
<accession>A0ABQ5SZY3</accession>
<gene>
    <name evidence="3" type="ORF">GCM10017579_30500</name>
</gene>
<feature type="region of interest" description="Disordered" evidence="1">
    <location>
        <begin position="30"/>
        <end position="87"/>
    </location>
</feature>
<proteinExistence type="predicted"/>
<evidence type="ECO:0000313" key="4">
    <source>
        <dbReference type="Proteomes" id="UP001142292"/>
    </source>
</evidence>
<dbReference type="PROSITE" id="PS51257">
    <property type="entry name" value="PROKAR_LIPOPROTEIN"/>
    <property type="match status" value="1"/>
</dbReference>
<evidence type="ECO:0000256" key="2">
    <source>
        <dbReference type="SAM" id="SignalP"/>
    </source>
</evidence>
<feature type="compositionally biased region" description="Low complexity" evidence="1">
    <location>
        <begin position="36"/>
        <end position="59"/>
    </location>
</feature>
<evidence type="ECO:0008006" key="5">
    <source>
        <dbReference type="Google" id="ProtNLM"/>
    </source>
</evidence>
<dbReference type="PROSITE" id="PS51318">
    <property type="entry name" value="TAT"/>
    <property type="match status" value="1"/>
</dbReference>
<comment type="caution">
    <text evidence="3">The sequence shown here is derived from an EMBL/GenBank/DDBJ whole genome shotgun (WGS) entry which is preliminary data.</text>
</comment>
<feature type="chain" id="PRO_5045318438" description="Lipoprotein" evidence="2">
    <location>
        <begin position="32"/>
        <end position="231"/>
    </location>
</feature>